<keyword evidence="2" id="KW-0812">Transmembrane</keyword>
<dbReference type="RefSeq" id="WP_344985957.1">
    <property type="nucleotide sequence ID" value="NZ_BAAAXV010000001.1"/>
</dbReference>
<feature type="compositionally biased region" description="Polar residues" evidence="1">
    <location>
        <begin position="51"/>
        <end position="65"/>
    </location>
</feature>
<keyword evidence="2" id="KW-0472">Membrane</keyword>
<evidence type="ECO:0000256" key="1">
    <source>
        <dbReference type="SAM" id="MobiDB-lite"/>
    </source>
</evidence>
<gene>
    <name evidence="3" type="ORF">ACFFSA_39215</name>
</gene>
<evidence type="ECO:0000313" key="4">
    <source>
        <dbReference type="Proteomes" id="UP001589532"/>
    </source>
</evidence>
<keyword evidence="2" id="KW-1133">Transmembrane helix</keyword>
<proteinExistence type="predicted"/>
<dbReference type="Proteomes" id="UP001589532">
    <property type="component" value="Unassembled WGS sequence"/>
</dbReference>
<reference evidence="3 4" key="1">
    <citation type="submission" date="2024-09" db="EMBL/GenBank/DDBJ databases">
        <authorList>
            <person name="Sun Q."/>
            <person name="Mori K."/>
        </authorList>
    </citation>
    <scope>NUCLEOTIDE SEQUENCE [LARGE SCALE GENOMIC DNA]</scope>
    <source>
        <strain evidence="3 4">JCM 3143</strain>
    </source>
</reference>
<dbReference type="EMBL" id="JBHMBW010000054">
    <property type="protein sequence ID" value="MFB9629142.1"/>
    <property type="molecule type" value="Genomic_DNA"/>
</dbReference>
<accession>A0ABV5SBT3</accession>
<protein>
    <submittedName>
        <fullName evidence="3">Uncharacterized protein</fullName>
    </submittedName>
</protein>
<organism evidence="3 4">
    <name type="scientific">Nonomuraea helvata</name>
    <dbReference type="NCBI Taxonomy" id="37484"/>
    <lineage>
        <taxon>Bacteria</taxon>
        <taxon>Bacillati</taxon>
        <taxon>Actinomycetota</taxon>
        <taxon>Actinomycetes</taxon>
        <taxon>Streptosporangiales</taxon>
        <taxon>Streptosporangiaceae</taxon>
        <taxon>Nonomuraea</taxon>
    </lineage>
</organism>
<keyword evidence="4" id="KW-1185">Reference proteome</keyword>
<evidence type="ECO:0000313" key="3">
    <source>
        <dbReference type="EMBL" id="MFB9629142.1"/>
    </source>
</evidence>
<sequence>MTSPPVEPKKDHRVQIIVAIIGACAAIVTALIPVVLIANKSDEKPTPSPAPGTTTMAAPSTSGRSETAEPVVGSSPDESVSVPEDYQGTWSGRIDWMVPGWGSYNTTLTITSGSLTAMVGQFTTNGGQCRGLLYLESGGGPVVLRLSTTYNVGSCSVLADVKLTLSGDDELDYELVGAQFANMIVNQPSPPARGALRRE</sequence>
<name>A0ABV5SBT3_9ACTN</name>
<feature type="region of interest" description="Disordered" evidence="1">
    <location>
        <begin position="42"/>
        <end position="83"/>
    </location>
</feature>
<evidence type="ECO:0000256" key="2">
    <source>
        <dbReference type="SAM" id="Phobius"/>
    </source>
</evidence>
<feature type="transmembrane region" description="Helical" evidence="2">
    <location>
        <begin position="16"/>
        <end position="38"/>
    </location>
</feature>
<comment type="caution">
    <text evidence="3">The sequence shown here is derived from an EMBL/GenBank/DDBJ whole genome shotgun (WGS) entry which is preliminary data.</text>
</comment>